<sequence length="459" mass="51052">MKQPNRIIQLNKEIRANAATIVIAAVLLYVVISVVSSLSKESVTIYQVSKGDVSNDITLQGLAIRDEVIVNTQKSGYLCYYITDGEKVKKNSTVCTIDETGEIYNTENNSDSNYNALLSSNDYASIRSLISSYKLSYSDVTFYNAYSFETSANNKVFELTNEVLMQQAGSSGRGLSSVSAPDSGLVTYYIDGYENYQISEKIKASDFDKAGYDKKAMKSGDYAEAGSTIVKIIPSEQWNIVAPISQDQLAELDGQSYVKFRINNSNFTITMPFTIIEGSDGSYINIAIDKYMSNYLSERFVTVELIQSDESGLKIPSSALVEKQVYRIPLSYLSAGSNQSNENRLNLQRTDDNGNKTIQQMQPKIYKTDEKYAYVDPEGFEDSDILVNITSNATIAASLLELYPLTGVYFANQGIAEFRRVTVIKTIDEFVLIESGEELKAYDNIVLDAQSVTENQLIY</sequence>
<dbReference type="AlphaFoldDB" id="A0A7G9FQX7"/>
<organism evidence="3 4">
    <name type="scientific">Wujia chipingensis</name>
    <dbReference type="NCBI Taxonomy" id="2763670"/>
    <lineage>
        <taxon>Bacteria</taxon>
        <taxon>Bacillati</taxon>
        <taxon>Bacillota</taxon>
        <taxon>Clostridia</taxon>
        <taxon>Lachnospirales</taxon>
        <taxon>Lachnospiraceae</taxon>
        <taxon>Wujia</taxon>
    </lineage>
</organism>
<feature type="domain" description="RND related barrel-sandwich hybrid" evidence="2">
    <location>
        <begin position="67"/>
        <end position="233"/>
    </location>
</feature>
<evidence type="ECO:0000256" key="1">
    <source>
        <dbReference type="SAM" id="Phobius"/>
    </source>
</evidence>
<feature type="transmembrane region" description="Helical" evidence="1">
    <location>
        <begin position="21"/>
        <end position="39"/>
    </location>
</feature>
<proteinExistence type="predicted"/>
<keyword evidence="1" id="KW-1133">Transmembrane helix</keyword>
<gene>
    <name evidence="3" type="ORF">H9Q76_06715</name>
</gene>
<dbReference type="KEGG" id="wcp:H9Q76_06715"/>
<evidence type="ECO:0000313" key="4">
    <source>
        <dbReference type="Proteomes" id="UP000515819"/>
    </source>
</evidence>
<dbReference type="InterPro" id="IPR058709">
    <property type="entry name" value="BSH_RND-rel"/>
</dbReference>
<evidence type="ECO:0000259" key="2">
    <source>
        <dbReference type="Pfam" id="PF26018"/>
    </source>
</evidence>
<accession>A0A7G9FQX7</accession>
<dbReference type="EMBL" id="CP060632">
    <property type="protein sequence ID" value="QNM00959.1"/>
    <property type="molecule type" value="Genomic_DNA"/>
</dbReference>
<dbReference type="Proteomes" id="UP000515819">
    <property type="component" value="Chromosome"/>
</dbReference>
<reference evidence="3 4" key="1">
    <citation type="submission" date="2020-08" db="EMBL/GenBank/DDBJ databases">
        <authorList>
            <person name="Liu C."/>
            <person name="Sun Q."/>
        </authorList>
    </citation>
    <scope>NUCLEOTIDE SEQUENCE [LARGE SCALE GENOMIC DNA]</scope>
    <source>
        <strain evidence="3 4">NSJ-4</strain>
    </source>
</reference>
<protein>
    <recommendedName>
        <fullName evidence="2">RND related barrel-sandwich hybrid domain-containing protein</fullName>
    </recommendedName>
</protein>
<dbReference type="Pfam" id="PF26018">
    <property type="entry name" value="BSH_RND_rel"/>
    <property type="match status" value="1"/>
</dbReference>
<name>A0A7G9FQX7_9FIRM</name>
<keyword evidence="1" id="KW-0812">Transmembrane</keyword>
<dbReference type="RefSeq" id="WP_117780907.1">
    <property type="nucleotide sequence ID" value="NZ_CP060632.1"/>
</dbReference>
<keyword evidence="1" id="KW-0472">Membrane</keyword>
<keyword evidence="4" id="KW-1185">Reference proteome</keyword>
<evidence type="ECO:0000313" key="3">
    <source>
        <dbReference type="EMBL" id="QNM00959.1"/>
    </source>
</evidence>